<comment type="caution">
    <text evidence="5">The sequence shown here is derived from an EMBL/GenBank/DDBJ whole genome shotgun (WGS) entry which is preliminary data.</text>
</comment>
<evidence type="ECO:0000256" key="1">
    <source>
        <dbReference type="ARBA" id="ARBA00008754"/>
    </source>
</evidence>
<dbReference type="GO" id="GO:0019316">
    <property type="term" value="P:D-allose catabolic process"/>
    <property type="evidence" value="ECO:0007669"/>
    <property type="project" value="TreeGrafter"/>
</dbReference>
<dbReference type="PIRSF" id="PIRSF005384">
    <property type="entry name" value="RpiB_LacA_B"/>
    <property type="match status" value="1"/>
</dbReference>
<evidence type="ECO:0000256" key="3">
    <source>
        <dbReference type="ARBA" id="ARBA00023235"/>
    </source>
</evidence>
<accession>A0A430AS85</accession>
<protein>
    <submittedName>
        <fullName evidence="5">Ribose 5-phosphate isomerase B</fullName>
    </submittedName>
</protein>
<evidence type="ECO:0000313" key="6">
    <source>
        <dbReference type="Proteomes" id="UP000286773"/>
    </source>
</evidence>
<dbReference type="Gene3D" id="3.40.1400.10">
    <property type="entry name" value="Sugar-phosphate isomerase, RpiB/LacA/LacB"/>
    <property type="match status" value="1"/>
</dbReference>
<organism evidence="5 6">
    <name type="scientific">Vagococcus acidifermentans</name>
    <dbReference type="NCBI Taxonomy" id="564710"/>
    <lineage>
        <taxon>Bacteria</taxon>
        <taxon>Bacillati</taxon>
        <taxon>Bacillota</taxon>
        <taxon>Bacilli</taxon>
        <taxon>Lactobacillales</taxon>
        <taxon>Enterococcaceae</taxon>
        <taxon>Vagococcus</taxon>
    </lineage>
</organism>
<keyword evidence="6" id="KW-1185">Reference proteome</keyword>
<keyword evidence="2" id="KW-0423">Lactose metabolism</keyword>
<reference evidence="5 6" key="1">
    <citation type="submission" date="2017-05" db="EMBL/GenBank/DDBJ databases">
        <title>Vagococcus spp. assemblies.</title>
        <authorList>
            <person name="Gulvik C.A."/>
        </authorList>
    </citation>
    <scope>NUCLEOTIDE SEQUENCE [LARGE SCALE GENOMIC DNA]</scope>
    <source>
        <strain evidence="5 6">LMG 24798</strain>
    </source>
</reference>
<gene>
    <name evidence="5" type="ORF">CBF27_09475</name>
</gene>
<keyword evidence="3 5" id="KW-0413">Isomerase</keyword>
<dbReference type="Pfam" id="PF02502">
    <property type="entry name" value="LacAB_rpiB"/>
    <property type="match status" value="1"/>
</dbReference>
<dbReference type="PANTHER" id="PTHR30345">
    <property type="entry name" value="RIBOSE-5-PHOSPHATE ISOMERASE B"/>
    <property type="match status" value="1"/>
</dbReference>
<feature type="active site" description="Proton acceptor" evidence="4">
    <location>
        <position position="65"/>
    </location>
</feature>
<evidence type="ECO:0000313" key="5">
    <source>
        <dbReference type="EMBL" id="RSU10914.1"/>
    </source>
</evidence>
<comment type="similarity">
    <text evidence="1">Belongs to the LacAB/RpiB family.</text>
</comment>
<name>A0A430AS85_9ENTE</name>
<proteinExistence type="inferred from homology"/>
<dbReference type="NCBIfam" id="TIGR01120">
    <property type="entry name" value="rpiB"/>
    <property type="match status" value="1"/>
</dbReference>
<evidence type="ECO:0000256" key="4">
    <source>
        <dbReference type="PIRSR" id="PIRSR005384-1"/>
    </source>
</evidence>
<dbReference type="Proteomes" id="UP000286773">
    <property type="component" value="Unassembled WGS sequence"/>
</dbReference>
<dbReference type="PANTHER" id="PTHR30345:SF0">
    <property type="entry name" value="DNA DAMAGE-REPAIR_TOLERATION PROTEIN DRT102"/>
    <property type="match status" value="1"/>
</dbReference>
<dbReference type="OrthoDB" id="1778624at2"/>
<dbReference type="GO" id="GO:0004751">
    <property type="term" value="F:ribose-5-phosphate isomerase activity"/>
    <property type="evidence" value="ECO:0007669"/>
    <property type="project" value="TreeGrafter"/>
</dbReference>
<dbReference type="NCBIfam" id="TIGR00689">
    <property type="entry name" value="rpiB_lacA_lacB"/>
    <property type="match status" value="1"/>
</dbReference>
<dbReference type="NCBIfam" id="NF004051">
    <property type="entry name" value="PRK05571.1"/>
    <property type="match status" value="1"/>
</dbReference>
<sequence length="149" mass="16207">MKIVIGNDHAGFELKGAIVTCLAGQGHEVIDCGSFTTESMDFPVSVKRVITKLRELDDALGILVCGTGVGMSIAANKYDGIRAALVHDLFTARMTREHNDSNVLCLGARVISEDDALNIVNTWLSSSYLGGKYDVRNKMIRDIEVTEQC</sequence>
<dbReference type="InterPro" id="IPR004785">
    <property type="entry name" value="RpiB"/>
</dbReference>
<feature type="active site" description="Proton donor" evidence="4">
    <location>
        <position position="98"/>
    </location>
</feature>
<dbReference type="AlphaFoldDB" id="A0A430AS85"/>
<dbReference type="SUPFAM" id="SSF89623">
    <property type="entry name" value="Ribose/Galactose isomerase RpiB/AlsB"/>
    <property type="match status" value="1"/>
</dbReference>
<dbReference type="GO" id="GO:0009052">
    <property type="term" value="P:pentose-phosphate shunt, non-oxidative branch"/>
    <property type="evidence" value="ECO:0007669"/>
    <property type="project" value="TreeGrafter"/>
</dbReference>
<dbReference type="RefSeq" id="WP_126814063.1">
    <property type="nucleotide sequence ID" value="NZ_NGKC01000010.1"/>
</dbReference>
<dbReference type="InterPro" id="IPR003500">
    <property type="entry name" value="RpiB_LacA_LacB"/>
</dbReference>
<evidence type="ECO:0000256" key="2">
    <source>
        <dbReference type="ARBA" id="ARBA00022736"/>
    </source>
</evidence>
<dbReference type="EMBL" id="NGKC01000010">
    <property type="protein sequence ID" value="RSU10914.1"/>
    <property type="molecule type" value="Genomic_DNA"/>
</dbReference>
<dbReference type="GO" id="GO:0005988">
    <property type="term" value="P:lactose metabolic process"/>
    <property type="evidence" value="ECO:0007669"/>
    <property type="project" value="UniProtKB-KW"/>
</dbReference>
<dbReference type="InterPro" id="IPR036569">
    <property type="entry name" value="RpiB_LacA_LacB_sf"/>
</dbReference>